<proteinExistence type="predicted"/>
<organism evidence="1 2">
    <name type="scientific">Venturia nashicola</name>
    <dbReference type="NCBI Taxonomy" id="86259"/>
    <lineage>
        <taxon>Eukaryota</taxon>
        <taxon>Fungi</taxon>
        <taxon>Dikarya</taxon>
        <taxon>Ascomycota</taxon>
        <taxon>Pezizomycotina</taxon>
        <taxon>Dothideomycetes</taxon>
        <taxon>Pleosporomycetidae</taxon>
        <taxon>Venturiales</taxon>
        <taxon>Venturiaceae</taxon>
        <taxon>Venturia</taxon>
    </lineage>
</organism>
<keyword evidence="2" id="KW-1185">Reference proteome</keyword>
<accession>A0A4Z1P072</accession>
<gene>
    <name evidence="1" type="ORF">E6O75_ATG10756</name>
</gene>
<evidence type="ECO:0000313" key="1">
    <source>
        <dbReference type="EMBL" id="TID21963.1"/>
    </source>
</evidence>
<dbReference type="Proteomes" id="UP000298493">
    <property type="component" value="Unassembled WGS sequence"/>
</dbReference>
<dbReference type="AlphaFoldDB" id="A0A4Z1P072"/>
<reference evidence="1 2" key="1">
    <citation type="submission" date="2019-04" db="EMBL/GenBank/DDBJ databases">
        <title>High contiguity whole genome sequence and gene annotation resource for two Venturia nashicola isolates.</title>
        <authorList>
            <person name="Prokchorchik M."/>
            <person name="Won K."/>
            <person name="Lee Y."/>
            <person name="Choi E.D."/>
            <person name="Segonzac C."/>
            <person name="Sohn K.H."/>
        </authorList>
    </citation>
    <scope>NUCLEOTIDE SEQUENCE [LARGE SCALE GENOMIC DNA]</scope>
    <source>
        <strain evidence="1 2">PRI2</strain>
    </source>
</reference>
<dbReference type="EMBL" id="SNSC02000008">
    <property type="protein sequence ID" value="TID21963.1"/>
    <property type="molecule type" value="Genomic_DNA"/>
</dbReference>
<sequence>MIPSFSKTSNISALPVSWKSFRNTRKITLTSVIVRVHHPSLGPDETNHFDSTHNTFDNPSCLKGSRYSSVASSSFNCRRAKYWCWWLDATARQMNRVL</sequence>
<name>A0A4Z1P072_9PEZI</name>
<comment type="caution">
    <text evidence="1">The sequence shown here is derived from an EMBL/GenBank/DDBJ whole genome shotgun (WGS) entry which is preliminary data.</text>
</comment>
<protein>
    <submittedName>
        <fullName evidence="1">Uncharacterized protein</fullName>
    </submittedName>
</protein>
<evidence type="ECO:0000313" key="2">
    <source>
        <dbReference type="Proteomes" id="UP000298493"/>
    </source>
</evidence>